<dbReference type="SUPFAM" id="SSF103025">
    <property type="entry name" value="Folate-binding domain"/>
    <property type="match status" value="1"/>
</dbReference>
<dbReference type="PANTHER" id="PTHR43757:SF2">
    <property type="entry name" value="AMINOMETHYLTRANSFERASE, MITOCHONDRIAL"/>
    <property type="match status" value="1"/>
</dbReference>
<dbReference type="SUPFAM" id="SSF101790">
    <property type="entry name" value="Aminomethyltransferase beta-barrel domain"/>
    <property type="match status" value="1"/>
</dbReference>
<comment type="catalytic activity">
    <reaction evidence="4 5">
        <text>N(6)-[(R)-S(8)-aminomethyldihydrolipoyl]-L-lysyl-[protein] + (6S)-5,6,7,8-tetrahydrofolate = N(6)-[(R)-dihydrolipoyl]-L-lysyl-[protein] + (6R)-5,10-methylene-5,6,7,8-tetrahydrofolate + NH4(+)</text>
        <dbReference type="Rhea" id="RHEA:16945"/>
        <dbReference type="Rhea" id="RHEA-COMP:10475"/>
        <dbReference type="Rhea" id="RHEA-COMP:10492"/>
        <dbReference type="ChEBI" id="CHEBI:15636"/>
        <dbReference type="ChEBI" id="CHEBI:28938"/>
        <dbReference type="ChEBI" id="CHEBI:57453"/>
        <dbReference type="ChEBI" id="CHEBI:83100"/>
        <dbReference type="ChEBI" id="CHEBI:83143"/>
        <dbReference type="EC" id="2.1.2.10"/>
    </reaction>
</comment>
<evidence type="ECO:0000313" key="10">
    <source>
        <dbReference type="Proteomes" id="UP001596432"/>
    </source>
</evidence>
<dbReference type="InterPro" id="IPR022903">
    <property type="entry name" value="GcvT_bac"/>
</dbReference>
<evidence type="ECO:0000256" key="3">
    <source>
        <dbReference type="ARBA" id="ARBA00022679"/>
    </source>
</evidence>
<dbReference type="InterPro" id="IPR006223">
    <property type="entry name" value="GcvT"/>
</dbReference>
<evidence type="ECO:0000256" key="1">
    <source>
        <dbReference type="ARBA" id="ARBA00008609"/>
    </source>
</evidence>
<dbReference type="Proteomes" id="UP001596432">
    <property type="component" value="Unassembled WGS sequence"/>
</dbReference>
<evidence type="ECO:0000256" key="2">
    <source>
        <dbReference type="ARBA" id="ARBA00022576"/>
    </source>
</evidence>
<evidence type="ECO:0000259" key="8">
    <source>
        <dbReference type="Pfam" id="PF08669"/>
    </source>
</evidence>
<comment type="similarity">
    <text evidence="1 5">Belongs to the GcvT family.</text>
</comment>
<dbReference type="InterPro" id="IPR013977">
    <property type="entry name" value="GcvT_C"/>
</dbReference>
<dbReference type="PIRSF" id="PIRSF006487">
    <property type="entry name" value="GcvT"/>
    <property type="match status" value="1"/>
</dbReference>
<protein>
    <recommendedName>
        <fullName evidence="5">Probable aminomethyltransferase</fullName>
        <ecNumber evidence="5">2.1.2.10</ecNumber>
    </recommendedName>
    <alternativeName>
        <fullName evidence="5">Glycine cleavage system T protein</fullName>
    </alternativeName>
</protein>
<dbReference type="AlphaFoldDB" id="A0ABD5Y3N4"/>
<dbReference type="EMBL" id="JBHTAS010000001">
    <property type="protein sequence ID" value="MFC7142047.1"/>
    <property type="molecule type" value="Genomic_DNA"/>
</dbReference>
<dbReference type="Gene3D" id="3.30.1360.120">
    <property type="entry name" value="Probable tRNA modification gtpase trme, domain 1"/>
    <property type="match status" value="1"/>
</dbReference>
<evidence type="ECO:0000256" key="5">
    <source>
        <dbReference type="HAMAP-Rule" id="MF_00259"/>
    </source>
</evidence>
<dbReference type="EC" id="2.1.2.10" evidence="5"/>
<feature type="domain" description="Aminomethyltransferase C-terminal" evidence="8">
    <location>
        <begin position="286"/>
        <end position="364"/>
    </location>
</feature>
<dbReference type="PANTHER" id="PTHR43757">
    <property type="entry name" value="AMINOMETHYLTRANSFERASE"/>
    <property type="match status" value="1"/>
</dbReference>
<dbReference type="Pfam" id="PF08669">
    <property type="entry name" value="GCV_T_C"/>
    <property type="match status" value="1"/>
</dbReference>
<keyword evidence="10" id="KW-1185">Reference proteome</keyword>
<keyword evidence="2 5" id="KW-0032">Aminotransferase</keyword>
<dbReference type="NCBIfam" id="TIGR00528">
    <property type="entry name" value="gcvT"/>
    <property type="match status" value="1"/>
</dbReference>
<feature type="domain" description="GCVT N-terminal" evidence="7">
    <location>
        <begin position="10"/>
        <end position="266"/>
    </location>
</feature>
<keyword evidence="3 5" id="KW-0808">Transferase</keyword>
<feature type="binding site" evidence="6">
    <location>
        <position position="204"/>
    </location>
    <ligand>
        <name>substrate</name>
    </ligand>
</feature>
<dbReference type="GO" id="GO:0004047">
    <property type="term" value="F:aminomethyltransferase activity"/>
    <property type="evidence" value="ECO:0007669"/>
    <property type="project" value="UniProtKB-UniRule"/>
</dbReference>
<evidence type="ECO:0000313" key="9">
    <source>
        <dbReference type="EMBL" id="MFC7142047.1"/>
    </source>
</evidence>
<reference evidence="9 10" key="1">
    <citation type="journal article" date="2019" name="Int. J. Syst. Evol. Microbiol.">
        <title>The Global Catalogue of Microorganisms (GCM) 10K type strain sequencing project: providing services to taxonomists for standard genome sequencing and annotation.</title>
        <authorList>
            <consortium name="The Broad Institute Genomics Platform"/>
            <consortium name="The Broad Institute Genome Sequencing Center for Infectious Disease"/>
            <person name="Wu L."/>
            <person name="Ma J."/>
        </authorList>
    </citation>
    <scope>NUCLEOTIDE SEQUENCE [LARGE SCALE GENOMIC DNA]</scope>
    <source>
        <strain evidence="9 10">XZYJT29</strain>
    </source>
</reference>
<dbReference type="InterPro" id="IPR028896">
    <property type="entry name" value="GcvT/YgfZ/DmdA"/>
</dbReference>
<gene>
    <name evidence="5 9" type="primary">gcvT</name>
    <name evidence="9" type="ORF">ACFQMA_19700</name>
</gene>
<evidence type="ECO:0000256" key="4">
    <source>
        <dbReference type="ARBA" id="ARBA00047665"/>
    </source>
</evidence>
<dbReference type="HAMAP" id="MF_00259">
    <property type="entry name" value="GcvT"/>
    <property type="match status" value="1"/>
</dbReference>
<dbReference type="InterPro" id="IPR006222">
    <property type="entry name" value="GCVT_N"/>
</dbReference>
<dbReference type="GeneID" id="78822380"/>
<evidence type="ECO:0000259" key="7">
    <source>
        <dbReference type="Pfam" id="PF01571"/>
    </source>
</evidence>
<name>A0ABD5Y3N4_9EURY</name>
<dbReference type="InterPro" id="IPR027266">
    <property type="entry name" value="TrmE/GcvT-like"/>
</dbReference>
<evidence type="ECO:0000256" key="6">
    <source>
        <dbReference type="PIRSR" id="PIRSR006487-1"/>
    </source>
</evidence>
<organism evidence="9 10">
    <name type="scientific">Halosimplex aquaticum</name>
    <dbReference type="NCBI Taxonomy" id="3026162"/>
    <lineage>
        <taxon>Archaea</taxon>
        <taxon>Methanobacteriati</taxon>
        <taxon>Methanobacteriota</taxon>
        <taxon>Stenosarchaea group</taxon>
        <taxon>Halobacteria</taxon>
        <taxon>Halobacteriales</taxon>
        <taxon>Haloarculaceae</taxon>
        <taxon>Halosimplex</taxon>
    </lineage>
</organism>
<comment type="subunit">
    <text evidence="5">The glycine cleavage system is composed of four proteins: P, T, L and H.</text>
</comment>
<proteinExistence type="inferred from homology"/>
<dbReference type="InterPro" id="IPR029043">
    <property type="entry name" value="GcvT/YgfZ_C"/>
</dbReference>
<sequence length="365" mass="39590">MTLRQPPLAAAHEDSGATLTEFGGWEMPVEFDSIRREHEAVRESVGRFDVSHMGQITVTGDDACRLTNRLVTNDVSDLDPGESNYAAITDDRGVMLDDTVVYRPPADWSVDADYLVVPNAGHDTEMADRWTEHREARDLDATVENRTESLGMIALQGPVAEDLLADETDADLGSLARFETFVATVAGVETLVSRTGYTGEPGFELVAPWEETETVWAALDCQACGLGARDTLRLEMGYLLSGRDFDPEDNPRNPYEAGIEFAVDLDSEFVGRDALEGADVEGVDEKLRGIELVDRGVPREGYAVTTTEGDSLGTVTSGTMSPTLGTGIALAYLPTDRVGPGDSVRVEVRGEPKKARITATPFLDR</sequence>
<comment type="function">
    <text evidence="5">The glycine cleavage system catalyzes the degradation of glycine.</text>
</comment>
<dbReference type="Pfam" id="PF01571">
    <property type="entry name" value="GCV_T"/>
    <property type="match status" value="1"/>
</dbReference>
<dbReference type="NCBIfam" id="NF001567">
    <property type="entry name" value="PRK00389.1"/>
    <property type="match status" value="1"/>
</dbReference>
<dbReference type="GO" id="GO:0019464">
    <property type="term" value="P:glycine decarboxylation via glycine cleavage system"/>
    <property type="evidence" value="ECO:0007669"/>
    <property type="project" value="UniProtKB-UniRule"/>
</dbReference>
<dbReference type="GO" id="GO:0008483">
    <property type="term" value="F:transaminase activity"/>
    <property type="evidence" value="ECO:0007669"/>
    <property type="project" value="UniProtKB-KW"/>
</dbReference>
<comment type="caution">
    <text evidence="9">The sequence shown here is derived from an EMBL/GenBank/DDBJ whole genome shotgun (WGS) entry which is preliminary data.</text>
</comment>
<dbReference type="RefSeq" id="WP_274323122.1">
    <property type="nucleotide sequence ID" value="NZ_CP118158.1"/>
</dbReference>
<accession>A0ABD5Y3N4</accession>